<evidence type="ECO:0000259" key="8">
    <source>
        <dbReference type="Pfam" id="PF14633"/>
    </source>
</evidence>
<dbReference type="OrthoDB" id="995477at2759"/>
<accession>A0A250XRG4</accession>
<dbReference type="SUPFAM" id="SSF53098">
    <property type="entry name" value="Ribonuclease H-like"/>
    <property type="match status" value="1"/>
</dbReference>
<dbReference type="PANTHER" id="PTHR10145:SF6">
    <property type="entry name" value="TRANSCRIPTION ELONGATION FACTOR SPT6"/>
    <property type="match status" value="1"/>
</dbReference>
<feature type="domain" description="Transcription elongation factor Spt6 YqgF" evidence="10">
    <location>
        <begin position="862"/>
        <end position="1026"/>
    </location>
</feature>
<feature type="region of interest" description="Disordered" evidence="6">
    <location>
        <begin position="588"/>
        <end position="608"/>
    </location>
</feature>
<dbReference type="InterPro" id="IPR017072">
    <property type="entry name" value="TF_Spt6"/>
</dbReference>
<comment type="caution">
    <text evidence="12">The sequence shown here is derived from an EMBL/GenBank/DDBJ whole genome shotgun (WGS) entry which is preliminary data.</text>
</comment>
<dbReference type="GO" id="GO:0031491">
    <property type="term" value="F:nucleosome binding"/>
    <property type="evidence" value="ECO:0007669"/>
    <property type="project" value="TreeGrafter"/>
</dbReference>
<dbReference type="InterPro" id="IPR035420">
    <property type="entry name" value="Spt6_SH2"/>
</dbReference>
<feature type="domain" description="Spt6 acidic N-terminal" evidence="7">
    <location>
        <begin position="30"/>
        <end position="111"/>
    </location>
</feature>
<dbReference type="GO" id="GO:0008023">
    <property type="term" value="C:transcription elongation factor complex"/>
    <property type="evidence" value="ECO:0007669"/>
    <property type="project" value="TreeGrafter"/>
</dbReference>
<feature type="compositionally biased region" description="Gly residues" evidence="6">
    <location>
        <begin position="1722"/>
        <end position="1732"/>
    </location>
</feature>
<dbReference type="InterPro" id="IPR035018">
    <property type="entry name" value="Spt6_SH2_C"/>
</dbReference>
<dbReference type="Gene3D" id="1.10.150.850">
    <property type="entry name" value="Spt6, helix-hairpin-helix domain"/>
    <property type="match status" value="1"/>
</dbReference>
<dbReference type="Gene3D" id="1.10.10.650">
    <property type="entry name" value="RuvA domain 2-like"/>
    <property type="match status" value="1"/>
</dbReference>
<dbReference type="GO" id="GO:0034728">
    <property type="term" value="P:nucleosome organization"/>
    <property type="evidence" value="ECO:0007669"/>
    <property type="project" value="TreeGrafter"/>
</dbReference>
<dbReference type="PANTHER" id="PTHR10145">
    <property type="entry name" value="TRANSCRIPTION ELONGATION FACTOR SPT6"/>
    <property type="match status" value="1"/>
</dbReference>
<evidence type="ECO:0000259" key="11">
    <source>
        <dbReference type="Pfam" id="PF17674"/>
    </source>
</evidence>
<dbReference type="InterPro" id="IPR012340">
    <property type="entry name" value="NA-bd_OB-fold"/>
</dbReference>
<dbReference type="EMBL" id="BEGY01000182">
    <property type="protein sequence ID" value="GAX85636.1"/>
    <property type="molecule type" value="Genomic_DNA"/>
</dbReference>
<dbReference type="Pfam" id="PF14639">
    <property type="entry name" value="YqgF"/>
    <property type="match status" value="1"/>
</dbReference>
<feature type="region of interest" description="Disordered" evidence="6">
    <location>
        <begin position="1669"/>
        <end position="1756"/>
    </location>
</feature>
<evidence type="ECO:0000259" key="9">
    <source>
        <dbReference type="Pfam" id="PF14635"/>
    </source>
</evidence>
<feature type="compositionally biased region" description="Acidic residues" evidence="6">
    <location>
        <begin position="8"/>
        <end position="67"/>
    </location>
</feature>
<organism evidence="12 13">
    <name type="scientific">Chlamydomonas eustigma</name>
    <dbReference type="NCBI Taxonomy" id="1157962"/>
    <lineage>
        <taxon>Eukaryota</taxon>
        <taxon>Viridiplantae</taxon>
        <taxon>Chlorophyta</taxon>
        <taxon>core chlorophytes</taxon>
        <taxon>Chlorophyceae</taxon>
        <taxon>CS clade</taxon>
        <taxon>Chlamydomonadales</taxon>
        <taxon>Chlamydomonadaceae</taxon>
        <taxon>Chlamydomonas</taxon>
    </lineage>
</organism>
<dbReference type="GO" id="GO:0042393">
    <property type="term" value="F:histone binding"/>
    <property type="evidence" value="ECO:0007669"/>
    <property type="project" value="TreeGrafter"/>
</dbReference>
<dbReference type="Pfam" id="PF17674">
    <property type="entry name" value="HHH_9"/>
    <property type="match status" value="1"/>
</dbReference>
<keyword evidence="3" id="KW-0804">Transcription</keyword>
<dbReference type="InterPro" id="IPR041692">
    <property type="entry name" value="HHH_9"/>
</dbReference>
<feature type="compositionally biased region" description="Acidic residues" evidence="6">
    <location>
        <begin position="175"/>
        <end position="194"/>
    </location>
</feature>
<feature type="compositionally biased region" description="Polar residues" evidence="6">
    <location>
        <begin position="1676"/>
        <end position="1690"/>
    </location>
</feature>
<feature type="compositionally biased region" description="Low complexity" evidence="6">
    <location>
        <begin position="1739"/>
        <end position="1756"/>
    </location>
</feature>
<reference evidence="12 13" key="1">
    <citation type="submission" date="2017-08" db="EMBL/GenBank/DDBJ databases">
        <title>Acidophilic green algal genome provides insights into adaptation to an acidic environment.</title>
        <authorList>
            <person name="Hirooka S."/>
            <person name="Hirose Y."/>
            <person name="Kanesaki Y."/>
            <person name="Higuchi S."/>
            <person name="Fujiwara T."/>
            <person name="Onuma R."/>
            <person name="Era A."/>
            <person name="Ohbayashi R."/>
            <person name="Uzuka A."/>
            <person name="Nozaki H."/>
            <person name="Yoshikawa H."/>
            <person name="Miyagishima S.Y."/>
        </authorList>
    </citation>
    <scope>NUCLEOTIDE SEQUENCE [LARGE SCALE GENOMIC DNA]</scope>
    <source>
        <strain evidence="12 13">NIES-2499</strain>
    </source>
</reference>
<proteinExistence type="inferred from homology"/>
<feature type="compositionally biased region" description="Basic residues" evidence="6">
    <location>
        <begin position="97"/>
        <end position="108"/>
    </location>
</feature>
<evidence type="ECO:0000256" key="4">
    <source>
        <dbReference type="ARBA" id="ARBA00023242"/>
    </source>
</evidence>
<dbReference type="Gene3D" id="2.40.50.140">
    <property type="entry name" value="Nucleic acid-binding proteins"/>
    <property type="match status" value="1"/>
</dbReference>
<feature type="compositionally biased region" description="Low complexity" evidence="6">
    <location>
        <begin position="1371"/>
        <end position="1385"/>
    </location>
</feature>
<feature type="compositionally biased region" description="Basic and acidic residues" evidence="6">
    <location>
        <begin position="109"/>
        <end position="124"/>
    </location>
</feature>
<gene>
    <name evidence="12" type="ORF">CEUSTIGMA_g13051.t1</name>
</gene>
<dbReference type="InterPro" id="IPR032706">
    <property type="entry name" value="Spt6_HHH"/>
</dbReference>
<feature type="coiled-coil region" evidence="5">
    <location>
        <begin position="242"/>
        <end position="276"/>
    </location>
</feature>
<dbReference type="Proteomes" id="UP000232323">
    <property type="component" value="Unassembled WGS sequence"/>
</dbReference>
<evidence type="ECO:0000256" key="1">
    <source>
        <dbReference type="ARBA" id="ARBA00004123"/>
    </source>
</evidence>
<evidence type="ECO:0000313" key="12">
    <source>
        <dbReference type="EMBL" id="GAX85636.1"/>
    </source>
</evidence>
<dbReference type="SUPFAM" id="SSF47781">
    <property type="entry name" value="RuvA domain 2-like"/>
    <property type="match status" value="2"/>
</dbReference>
<feature type="compositionally biased region" description="Acidic residues" evidence="6">
    <location>
        <begin position="128"/>
        <end position="149"/>
    </location>
</feature>
<dbReference type="InterPro" id="IPR028083">
    <property type="entry name" value="Spt6_acidic_N_dom"/>
</dbReference>
<dbReference type="InterPro" id="IPR042066">
    <property type="entry name" value="Spt6_death-like"/>
</dbReference>
<dbReference type="InterPro" id="IPR010994">
    <property type="entry name" value="RuvA_2-like"/>
</dbReference>
<protein>
    <recommendedName>
        <fullName evidence="14">Transcription elongation factor spt6</fullName>
    </recommendedName>
</protein>
<dbReference type="Gene3D" id="3.30.505.10">
    <property type="entry name" value="SH2 domain"/>
    <property type="match status" value="2"/>
</dbReference>
<evidence type="ECO:0000256" key="5">
    <source>
        <dbReference type="SAM" id="Coils"/>
    </source>
</evidence>
<dbReference type="InterPro" id="IPR037027">
    <property type="entry name" value="YqgF/RNaseH-like_dom_sf"/>
</dbReference>
<dbReference type="CDD" id="cd09928">
    <property type="entry name" value="SH2_Cterm_SPT6_like"/>
    <property type="match status" value="1"/>
</dbReference>
<evidence type="ECO:0000259" key="7">
    <source>
        <dbReference type="Pfam" id="PF14632"/>
    </source>
</evidence>
<dbReference type="Gene3D" id="1.10.3500.10">
    <property type="entry name" value="Tex N-terminal region-like"/>
    <property type="match status" value="1"/>
</dbReference>
<keyword evidence="4" id="KW-0539">Nucleus</keyword>
<keyword evidence="5" id="KW-0175">Coiled coil</keyword>
<feature type="region of interest" description="Disordered" evidence="6">
    <location>
        <begin position="1"/>
        <end position="201"/>
    </location>
</feature>
<feature type="domain" description="HHH" evidence="11">
    <location>
        <begin position="1150"/>
        <end position="1223"/>
    </location>
</feature>
<sequence>MSEKLVEDEAALEDELEEEGAGEEEEEAEDSSEEEEDDEENEYEDDGFVVDENADEEEGAGEGSDGEEAVRKKRKKKRKEVSLDEEDFELLEEHQIKVNRPKEKKRLKRAGEGRQANDADEMRADLFGGDDLEDELADEGPQDDLEEADERGRSGRSSRRSGRDGREEGRRVDDADAFLDEDDEMGDFIVDEGDEGARRRRARRVAGAVGLNAQAYEEAADIFGNVDDLVKVWEGARASQAHEEAGDEDALQEEELAEVEEDDEEVADRRRIAREERRKQLIYQRALKVLDPETLAAQFLKPEDQAIKEKDFPERLQLEGIDPSESLDIATASEWIYDHIFGDLAYDRLVRNLVENGILEVDGNTPTPHPNGWFSEELYGLFSVHNKMRPVKLGSQRGIRKERHTSAKSTWRVDEEAQAAVRAAISQVLTQIWERGEEVPLIGMYRKELSGELLSMREEDVPGVTTEEELQSRPDAKRQRELYEPGMVQAKHRRIRRFEVLWAVYEYSLKFRKVARRRLALLSRLEGAIAMLPDSADADRETLRTLMLSVAERYWSHERLNDADAQLRLITDAHALTHQVQALGMSQLSLNDPSSGPKAPQRAPPTRSLYRLSRESGLSEVMQAVLLTPGQYNENLDEPETQPHEPSEPSLMPSEWMEQQLQMHSSLRDVLGVRSGDDLRRKIKSMAIQELVAEPQVREIMRSMYKYHATISTQPTAAGEGHPSLEPWAKYGPIKRLNNKPVRAFSGTDQFLRIQGAVKEGLITFSLGADVSKLEELVKLYLSSNVSVMAKAWNEFRQEVIRSAIADQLFPILEREMKQQMLSDAKEVAITEFSSSIWQLASRPPLRLTSENDDGEVVVDQPRVMAAVWGSGDKQPTVLVLLDERGALVDLLPCGQLSGNIPKSGKSAMDVFTDERKKKDVLRIKDKILDKPPHAILVGCGNPSTSQLSEDLHRICDHIVDEHARDIRERLETRVVEVRYADERLAALWESCRAAKEEFPEQPVHVRRAIALGRLAQDPLAVLAQLAGPGKEVLSIRATEVQDLLTPEEKMGAVEQVLVTALSQVGVDINLAANVSWRRDCLAYVPGLGPRKARSLLEAVQRNGNKVESRNEMYRELRVLGKNVFRNCGCFLRVSSAGLPQMANLEFRQLDASRVHPESYRLAVALCEKASGDEDVEAAIEECADKIERLDLVGLAAEKEVPGKLATLIDIRQELLMPGAEIRGNCDPLKDREVFLLQHGESEDTLKEGRLVEAKITWVGRDEIKCRLAHTPIEAVIHRDNLSSKITSFSDLRNHFQRDQAVTGRIMVLKAEESQRDGSKHHILELNTRGDYLADVDFWETKYCKRDDPYFKLSSEAAVLARSGGGGGGPSSTPSRSSAAASSGVTRREADVVPRPIRHPLFQNISMKKAQELLNSEDKQVGECIIRPAQGAKGSIMLALSIKIYAGKNVGPVVHSMDVVEAGKKPGPAAHMQLVTPLQIDLKMSGIKEALSFEDLDELHQAFVIPLVEQVQFVTRHRKFRDEVKSRVDEMVIAEKNQDRSKTPYAIGIEAAKPGVFFISFVMSNSAHHEHFVVTPKGPYFRQKLFKDVERLLDTFKKDPMNRTSRQQVHGISGYIPSQGYPSATGGTQYMPMMSVGAYPSQTYGNYGNYPDPAGAVGGYGSYGVQAQAAGGGNGTSYSSQPGSYNNGHSNGRGGLPGPPAVGRPGGSQWPPSDQQQYNYGGQYGPGGGGHRGVPPPQYSGQQQMYSGSQQIVYGR</sequence>
<dbReference type="SUPFAM" id="SSF158832">
    <property type="entry name" value="Tex N-terminal region-like"/>
    <property type="match status" value="1"/>
</dbReference>
<evidence type="ECO:0000256" key="6">
    <source>
        <dbReference type="SAM" id="MobiDB-lite"/>
    </source>
</evidence>
<name>A0A250XRG4_9CHLO</name>
<feature type="region of interest" description="Disordered" evidence="6">
    <location>
        <begin position="1362"/>
        <end position="1392"/>
    </location>
</feature>
<feature type="domain" description="Transcription elongation factor Spt6 helix-hairpin-helix motif" evidence="9">
    <location>
        <begin position="1032"/>
        <end position="1134"/>
    </location>
</feature>
<evidence type="ECO:0008006" key="14">
    <source>
        <dbReference type="Google" id="ProtNLM"/>
    </source>
</evidence>
<keyword evidence="13" id="KW-1185">Reference proteome</keyword>
<dbReference type="Gene3D" id="3.30.420.140">
    <property type="entry name" value="YqgF/RNase H-like domain"/>
    <property type="match status" value="1"/>
</dbReference>
<comment type="similarity">
    <text evidence="2">Belongs to the SPT6 family.</text>
</comment>
<dbReference type="InterPro" id="IPR012337">
    <property type="entry name" value="RNaseH-like_sf"/>
</dbReference>
<dbReference type="Pfam" id="PF14633">
    <property type="entry name" value="SH2_2"/>
    <property type="match status" value="1"/>
</dbReference>
<dbReference type="InterPro" id="IPR036860">
    <property type="entry name" value="SH2_dom_sf"/>
</dbReference>
<feature type="domain" description="Spt6 SH2" evidence="8">
    <location>
        <begin position="1388"/>
        <end position="1598"/>
    </location>
</feature>
<dbReference type="Pfam" id="PF14632">
    <property type="entry name" value="SPT6_acidic"/>
    <property type="match status" value="1"/>
</dbReference>
<dbReference type="Pfam" id="PF14635">
    <property type="entry name" value="HHH_7"/>
    <property type="match status" value="1"/>
</dbReference>
<dbReference type="STRING" id="1157962.A0A250XRG4"/>
<evidence type="ECO:0000256" key="2">
    <source>
        <dbReference type="ARBA" id="ARBA00009253"/>
    </source>
</evidence>
<dbReference type="InterPro" id="IPR023323">
    <property type="entry name" value="Tex-like_dom_sf"/>
</dbReference>
<evidence type="ECO:0000313" key="13">
    <source>
        <dbReference type="Proteomes" id="UP000232323"/>
    </source>
</evidence>
<dbReference type="Gene3D" id="1.10.10.2740">
    <property type="entry name" value="Spt6, Death-like domain"/>
    <property type="match status" value="1"/>
</dbReference>
<dbReference type="InterPro" id="IPR028231">
    <property type="entry name" value="Spt6_YqgF"/>
</dbReference>
<evidence type="ECO:0000259" key="10">
    <source>
        <dbReference type="Pfam" id="PF14639"/>
    </source>
</evidence>
<evidence type="ECO:0000256" key="3">
    <source>
        <dbReference type="ARBA" id="ARBA00023163"/>
    </source>
</evidence>
<dbReference type="GO" id="GO:0140673">
    <property type="term" value="P:transcription elongation-coupled chromatin remodeling"/>
    <property type="evidence" value="ECO:0007669"/>
    <property type="project" value="InterPro"/>
</dbReference>
<dbReference type="InterPro" id="IPR023319">
    <property type="entry name" value="Tex-like_HTH_dom_sf"/>
</dbReference>
<feature type="compositionally biased region" description="Basic and acidic residues" evidence="6">
    <location>
        <begin position="161"/>
        <end position="174"/>
    </location>
</feature>
<comment type="subcellular location">
    <subcellularLocation>
        <location evidence="1">Nucleus</location>
    </subcellularLocation>
</comment>